<feature type="domain" description="OTU" evidence="3">
    <location>
        <begin position="79"/>
        <end position="203"/>
    </location>
</feature>
<dbReference type="Gene3D" id="3.90.70.80">
    <property type="match status" value="1"/>
</dbReference>
<dbReference type="FunFam" id="3.90.70.80:FF:000009">
    <property type="entry name" value="OTU domain-containing protein 3"/>
    <property type="match status" value="1"/>
</dbReference>
<dbReference type="InterPro" id="IPR050704">
    <property type="entry name" value="Peptidase_C85-like"/>
</dbReference>
<feature type="non-terminal residue" evidence="4">
    <location>
        <position position="1"/>
    </location>
</feature>
<feature type="region of interest" description="Disordered" evidence="2">
    <location>
        <begin position="1"/>
        <end position="63"/>
    </location>
</feature>
<proteinExistence type="inferred from homology"/>
<evidence type="ECO:0000259" key="3">
    <source>
        <dbReference type="PROSITE" id="PS50802"/>
    </source>
</evidence>
<dbReference type="EMBL" id="GDJX01026495">
    <property type="protein sequence ID" value="JAT41441.1"/>
    <property type="molecule type" value="Transcribed_RNA"/>
</dbReference>
<protein>
    <submittedName>
        <fullName evidence="4">OTU domain-containing protein 3</fullName>
    </submittedName>
</protein>
<gene>
    <name evidence="4" type="primary">OTUD3_1</name>
    <name evidence="4" type="ORF">g.48769</name>
</gene>
<sequence length="416" mass="46097">GRGDRQAEELQISSGEVKSGGEGSRDSAVCNSPLRPSASMAQGKHKKSMPTRKRQATVKKHGKQADIAQFRSHLDGLGLKIIQVMPDGNCFFRALADQLEGNEDEHKKFRSMVVQYIQMHREDFEPFIEDEVPFYEYCKSMGEDGTWAGNMELQAASLVTRSNICIHQSLSPRWYIRNFDAREARMVHMSYHGGEHYNSVRLKEDPGDGLAKPVTVKVDAEVSLTPHQVKDAVNRSRGLTGKKNTDMNSIKLVMIGTCCKKLNKVEQVLEEVDGDVDAAIEYLIAEREMNENVSSDELSCEEENVTSHGNDERLKGGSQDAKSGGSALYTDFGLVHNFSSQHDDKKNPRGRLCSCGSKKKHNACCGSSRGNSATRPVRNNRPNASKGRKERREDKGEGRGPVPRSMVLPDVGALCI</sequence>
<dbReference type="CDD" id="cd14279">
    <property type="entry name" value="CUE"/>
    <property type="match status" value="1"/>
</dbReference>
<dbReference type="AlphaFoldDB" id="A0A1D1XGR0"/>
<dbReference type="PANTHER" id="PTHR12419:SF7">
    <property type="entry name" value="OTU DOMAIN-CONTAINING PROTEIN 3"/>
    <property type="match status" value="1"/>
</dbReference>
<comment type="similarity">
    <text evidence="1">Belongs to the peptidase C85 family.</text>
</comment>
<accession>A0A1D1XGR0</accession>
<dbReference type="PANTHER" id="PTHR12419">
    <property type="entry name" value="OTU DOMAIN CONTAINING PROTEIN"/>
    <property type="match status" value="1"/>
</dbReference>
<feature type="region of interest" description="Disordered" evidence="2">
    <location>
        <begin position="293"/>
        <end position="322"/>
    </location>
</feature>
<dbReference type="InterPro" id="IPR038765">
    <property type="entry name" value="Papain-like_cys_pep_sf"/>
</dbReference>
<dbReference type="CDD" id="cd22771">
    <property type="entry name" value="OTU_plant_OTU7-like"/>
    <property type="match status" value="1"/>
</dbReference>
<feature type="region of interest" description="Disordered" evidence="2">
    <location>
        <begin position="356"/>
        <end position="411"/>
    </location>
</feature>
<dbReference type="Pfam" id="PF02338">
    <property type="entry name" value="OTU"/>
    <property type="match status" value="1"/>
</dbReference>
<organism evidence="4">
    <name type="scientific">Anthurium amnicola</name>
    <dbReference type="NCBI Taxonomy" id="1678845"/>
    <lineage>
        <taxon>Eukaryota</taxon>
        <taxon>Viridiplantae</taxon>
        <taxon>Streptophyta</taxon>
        <taxon>Embryophyta</taxon>
        <taxon>Tracheophyta</taxon>
        <taxon>Spermatophyta</taxon>
        <taxon>Magnoliopsida</taxon>
        <taxon>Liliopsida</taxon>
        <taxon>Araceae</taxon>
        <taxon>Pothoideae</taxon>
        <taxon>Potheae</taxon>
        <taxon>Anthurium</taxon>
    </lineage>
</organism>
<dbReference type="InterPro" id="IPR003323">
    <property type="entry name" value="OTU_dom"/>
</dbReference>
<feature type="compositionally biased region" description="Basic residues" evidence="2">
    <location>
        <begin position="43"/>
        <end position="62"/>
    </location>
</feature>
<evidence type="ECO:0000256" key="2">
    <source>
        <dbReference type="SAM" id="MobiDB-lite"/>
    </source>
</evidence>
<dbReference type="SUPFAM" id="SSF54001">
    <property type="entry name" value="Cysteine proteinases"/>
    <property type="match status" value="1"/>
</dbReference>
<evidence type="ECO:0000313" key="4">
    <source>
        <dbReference type="EMBL" id="JAT41441.1"/>
    </source>
</evidence>
<name>A0A1D1XGR0_9ARAE</name>
<dbReference type="GO" id="GO:0004843">
    <property type="term" value="F:cysteine-type deubiquitinase activity"/>
    <property type="evidence" value="ECO:0007669"/>
    <property type="project" value="TreeGrafter"/>
</dbReference>
<evidence type="ECO:0000256" key="1">
    <source>
        <dbReference type="ARBA" id="ARBA00010407"/>
    </source>
</evidence>
<reference evidence="4" key="1">
    <citation type="submission" date="2015-07" db="EMBL/GenBank/DDBJ databases">
        <title>Transcriptome Assembly of Anthurium amnicola.</title>
        <authorList>
            <person name="Suzuki J."/>
        </authorList>
    </citation>
    <scope>NUCLEOTIDE SEQUENCE</scope>
</reference>
<dbReference type="PROSITE" id="PS50802">
    <property type="entry name" value="OTU"/>
    <property type="match status" value="1"/>
</dbReference>
<dbReference type="GO" id="GO:0016579">
    <property type="term" value="P:protein deubiquitination"/>
    <property type="evidence" value="ECO:0007669"/>
    <property type="project" value="TreeGrafter"/>
</dbReference>